<gene>
    <name evidence="2" type="ORF">HQ393_01610</name>
</gene>
<dbReference type="Gene3D" id="2.60.320.10">
    <property type="entry name" value="N-utilization substance G protein NusG, insert domain"/>
    <property type="match status" value="1"/>
</dbReference>
<reference evidence="2 3" key="1">
    <citation type="submission" date="2020-07" db="EMBL/GenBank/DDBJ databases">
        <title>Complete genome sequence of Chitinibacter sp. 2T18.</title>
        <authorList>
            <person name="Bae J.-W."/>
            <person name="Choi J.-W."/>
        </authorList>
    </citation>
    <scope>NUCLEOTIDE SEQUENCE [LARGE SCALE GENOMIC DNA]</scope>
    <source>
        <strain evidence="2 3">2T18</strain>
    </source>
</reference>
<keyword evidence="1" id="KW-0812">Transmembrane</keyword>
<accession>A0A7H9BF50</accession>
<dbReference type="Pfam" id="PF07009">
    <property type="entry name" value="NusG_II"/>
    <property type="match status" value="1"/>
</dbReference>
<keyword evidence="3" id="KW-1185">Reference proteome</keyword>
<keyword evidence="1" id="KW-1133">Transmembrane helix</keyword>
<evidence type="ECO:0000256" key="1">
    <source>
        <dbReference type="SAM" id="Phobius"/>
    </source>
</evidence>
<name>A0A7H9BF50_9NEIS</name>
<evidence type="ECO:0000313" key="3">
    <source>
        <dbReference type="Proteomes" id="UP000509597"/>
    </source>
</evidence>
<dbReference type="EMBL" id="CP058627">
    <property type="protein sequence ID" value="QLG87042.1"/>
    <property type="molecule type" value="Genomic_DNA"/>
</dbReference>
<organism evidence="2 3">
    <name type="scientific">Chitinibacter bivalviorum</name>
    <dbReference type="NCBI Taxonomy" id="2739434"/>
    <lineage>
        <taxon>Bacteria</taxon>
        <taxon>Pseudomonadati</taxon>
        <taxon>Pseudomonadota</taxon>
        <taxon>Betaproteobacteria</taxon>
        <taxon>Neisseriales</taxon>
        <taxon>Chitinibacteraceae</taxon>
        <taxon>Chitinibacter</taxon>
    </lineage>
</organism>
<dbReference type="InterPro" id="IPR038690">
    <property type="entry name" value="NusG_2_sf"/>
</dbReference>
<protein>
    <submittedName>
        <fullName evidence="2">NusG domain II-containing protein</fullName>
    </submittedName>
</protein>
<keyword evidence="1" id="KW-0472">Membrane</keyword>
<dbReference type="RefSeq" id="WP_179357128.1">
    <property type="nucleotide sequence ID" value="NZ_CP058627.1"/>
</dbReference>
<sequence length="127" mass="14130">MLADSWRLLKWGDALCIVVLLAAWLLITVWSWSQPQATRVRIYQAGKVFAELDLQASHTLHVTGPLGDTVIEVATGRARIVRDPSPRQYCVQAGWLQQAGQSAICLPNQTSIELIGNQPRPYDSLSY</sequence>
<dbReference type="AlphaFoldDB" id="A0A7H9BF50"/>
<proteinExistence type="predicted"/>
<evidence type="ECO:0000313" key="2">
    <source>
        <dbReference type="EMBL" id="QLG87042.1"/>
    </source>
</evidence>
<dbReference type="Proteomes" id="UP000509597">
    <property type="component" value="Chromosome"/>
</dbReference>
<dbReference type="CDD" id="cd09910">
    <property type="entry name" value="NGN-insert_like"/>
    <property type="match status" value="1"/>
</dbReference>
<feature type="transmembrane region" description="Helical" evidence="1">
    <location>
        <begin position="12"/>
        <end position="32"/>
    </location>
</feature>
<dbReference type="KEGG" id="chiz:HQ393_01610"/>